<name>A0ABN1ZQ88_9MICO</name>
<proteinExistence type="predicted"/>
<keyword evidence="2" id="KW-1185">Reference proteome</keyword>
<evidence type="ECO:0000313" key="1">
    <source>
        <dbReference type="EMBL" id="GAA1502045.1"/>
    </source>
</evidence>
<evidence type="ECO:0000313" key="2">
    <source>
        <dbReference type="Proteomes" id="UP001500177"/>
    </source>
</evidence>
<organism evidence="1 2">
    <name type="scientific">Brevibacterium permense</name>
    <dbReference type="NCBI Taxonomy" id="234834"/>
    <lineage>
        <taxon>Bacteria</taxon>
        <taxon>Bacillati</taxon>
        <taxon>Actinomycetota</taxon>
        <taxon>Actinomycetes</taxon>
        <taxon>Micrococcales</taxon>
        <taxon>Brevibacteriaceae</taxon>
        <taxon>Brevibacterium</taxon>
    </lineage>
</organism>
<comment type="caution">
    <text evidence="1">The sequence shown here is derived from an EMBL/GenBank/DDBJ whole genome shotgun (WGS) entry which is preliminary data.</text>
</comment>
<reference evidence="1 2" key="1">
    <citation type="journal article" date="2019" name="Int. J. Syst. Evol. Microbiol.">
        <title>The Global Catalogue of Microorganisms (GCM) 10K type strain sequencing project: providing services to taxonomists for standard genome sequencing and annotation.</title>
        <authorList>
            <consortium name="The Broad Institute Genomics Platform"/>
            <consortium name="The Broad Institute Genome Sequencing Center for Infectious Disease"/>
            <person name="Wu L."/>
            <person name="Ma J."/>
        </authorList>
    </citation>
    <scope>NUCLEOTIDE SEQUENCE [LARGE SCALE GENOMIC DNA]</scope>
    <source>
        <strain evidence="1 2">JCM 13318</strain>
    </source>
</reference>
<dbReference type="Proteomes" id="UP001500177">
    <property type="component" value="Unassembled WGS sequence"/>
</dbReference>
<dbReference type="EMBL" id="BAAALX010000001">
    <property type="protein sequence ID" value="GAA1502045.1"/>
    <property type="molecule type" value="Genomic_DNA"/>
</dbReference>
<protein>
    <submittedName>
        <fullName evidence="1">Uncharacterized protein</fullName>
    </submittedName>
</protein>
<accession>A0ABN1ZQ88</accession>
<gene>
    <name evidence="1" type="ORF">GCM10009690_00460</name>
</gene>
<sequence>MAIMDDRIDALLADIEAADTAAQAHVRRGEFGEEVTGQAAERTLLERMRGALGSTVQVTLPGRSITGTACFLGRDIIVLAGAEASVIAIRAVRGFRLITRVHRFDAGGLERLGLGSALRRWSAAYEEVSIDVADSAGSIRGRCALVASDYVEIAGRIIPFAAINAVHARTNPFG</sequence>